<sequence>MDTFNEIALSRIATIIDKKQIIRTRNNATWDRILSNSGQSDLYETYSSFLKPYSYNGQYQNNNPRFDEFFSAIKNILKTVYANGENTDKFIILISSIVDEIDLNDLFDREIDDLLHNKSRGFYFSLSDFFKDNSDEEGLNLIMESSVADYQELLHNLHILNLDISFTNSKLILRPFTEQSGNRNTSLLVDWLNETYPEIGRSYKEAVENYISGQPVPCLSSCRNVITGIFSEFKDDGNKWVKGLQKLSTDTFIEKVITPNNIVQGSANKNIIFDDQTKQFNYPRFTLFYNLYSLTSDLGAHINEAPKIDGVLFPEVATLNDALLGLRMTEDVLIWVKERLKTYAK</sequence>
<protein>
    <submittedName>
        <fullName evidence="1">Uncharacterized protein</fullName>
    </submittedName>
</protein>
<proteinExistence type="predicted"/>
<evidence type="ECO:0000313" key="1">
    <source>
        <dbReference type="EMBL" id="OXM83698.1"/>
    </source>
</evidence>
<organism evidence="1 2">
    <name type="scientific">Paenibacillus rigui</name>
    <dbReference type="NCBI Taxonomy" id="554312"/>
    <lineage>
        <taxon>Bacteria</taxon>
        <taxon>Bacillati</taxon>
        <taxon>Bacillota</taxon>
        <taxon>Bacilli</taxon>
        <taxon>Bacillales</taxon>
        <taxon>Paenibacillaceae</taxon>
        <taxon>Paenibacillus</taxon>
    </lineage>
</organism>
<dbReference type="EMBL" id="NMQW01000039">
    <property type="protein sequence ID" value="OXM83698.1"/>
    <property type="molecule type" value="Genomic_DNA"/>
</dbReference>
<name>A0A229UJS2_9BACL</name>
<gene>
    <name evidence="1" type="ORF">CF651_24175</name>
</gene>
<evidence type="ECO:0000313" key="2">
    <source>
        <dbReference type="Proteomes" id="UP000215509"/>
    </source>
</evidence>
<accession>A0A229UJS2</accession>
<comment type="caution">
    <text evidence="1">The sequence shown here is derived from an EMBL/GenBank/DDBJ whole genome shotgun (WGS) entry which is preliminary data.</text>
</comment>
<dbReference type="AlphaFoldDB" id="A0A229UJS2"/>
<dbReference type="OrthoDB" id="2079698at2"/>
<keyword evidence="2" id="KW-1185">Reference proteome</keyword>
<dbReference type="Proteomes" id="UP000215509">
    <property type="component" value="Unassembled WGS sequence"/>
</dbReference>
<reference evidence="1 2" key="1">
    <citation type="submission" date="2017-07" db="EMBL/GenBank/DDBJ databases">
        <title>Genome sequencing and assembly of Paenibacillus rigui.</title>
        <authorList>
            <person name="Mayilraj S."/>
        </authorList>
    </citation>
    <scope>NUCLEOTIDE SEQUENCE [LARGE SCALE GENOMIC DNA]</scope>
    <source>
        <strain evidence="1 2">JCM 16352</strain>
    </source>
</reference>
<dbReference type="RefSeq" id="WP_094017456.1">
    <property type="nucleotide sequence ID" value="NZ_NMQW01000039.1"/>
</dbReference>